<dbReference type="STRING" id="154538.A0A1M2V6M7"/>
<dbReference type="InterPro" id="IPR010730">
    <property type="entry name" value="HET"/>
</dbReference>
<dbReference type="OrthoDB" id="2749026at2759"/>
<evidence type="ECO:0000313" key="4">
    <source>
        <dbReference type="Proteomes" id="UP000184267"/>
    </source>
</evidence>
<accession>A0A1M2V6M7</accession>
<dbReference type="Proteomes" id="UP000184267">
    <property type="component" value="Unassembled WGS sequence"/>
</dbReference>
<dbReference type="EMBL" id="MNAD01001620">
    <property type="protein sequence ID" value="OJT03259.1"/>
    <property type="molecule type" value="Genomic_DNA"/>
</dbReference>
<proteinExistence type="predicted"/>
<protein>
    <submittedName>
        <fullName evidence="3">Vegetative incompatibility protein HET-E-1</fullName>
    </submittedName>
</protein>
<feature type="domain" description="Heterokaryon incompatibility" evidence="1">
    <location>
        <begin position="22"/>
        <end position="132"/>
    </location>
</feature>
<dbReference type="PANTHER" id="PTHR10622:SF10">
    <property type="entry name" value="HET DOMAIN-CONTAINING PROTEIN"/>
    <property type="match status" value="1"/>
</dbReference>
<reference evidence="3 4" key="1">
    <citation type="submission" date="2016-10" db="EMBL/GenBank/DDBJ databases">
        <title>Genome sequence of the basidiomycete white-rot fungus Trametes pubescens.</title>
        <authorList>
            <person name="Makela M.R."/>
            <person name="Granchi Z."/>
            <person name="Peng M."/>
            <person name="De Vries R.P."/>
            <person name="Grigoriev I."/>
            <person name="Riley R."/>
            <person name="Hilden K."/>
        </authorList>
    </citation>
    <scope>NUCLEOTIDE SEQUENCE [LARGE SCALE GENOMIC DNA]</scope>
    <source>
        <strain evidence="3 4">FBCC735</strain>
    </source>
</reference>
<dbReference type="Pfam" id="PF26640">
    <property type="entry name" value="DUF8212"/>
    <property type="match status" value="1"/>
</dbReference>
<feature type="domain" description="DUF8212" evidence="2">
    <location>
        <begin position="243"/>
        <end position="351"/>
    </location>
</feature>
<organism evidence="3 4">
    <name type="scientific">Trametes pubescens</name>
    <name type="common">White-rot fungus</name>
    <dbReference type="NCBI Taxonomy" id="154538"/>
    <lineage>
        <taxon>Eukaryota</taxon>
        <taxon>Fungi</taxon>
        <taxon>Dikarya</taxon>
        <taxon>Basidiomycota</taxon>
        <taxon>Agaricomycotina</taxon>
        <taxon>Agaricomycetes</taxon>
        <taxon>Polyporales</taxon>
        <taxon>Polyporaceae</taxon>
        <taxon>Trametes</taxon>
    </lineage>
</organism>
<sequence length="677" mass="74836">MWLLNTTTYQLNFVQDPSQVAYAILSHVWDLAGEQTFQDVQNIHTAARGSFQTVPADDDPELLDLIRSRLSAKIKCCCDYARAKDIPYAWIDACCIDKTSSAELSEAINSMYDWYSHAEVCYVFLADVSDAESPHAPDSRFRWSAWFTRGWTLQELIVPWGSVFLSKEWRMLGTKASLAGAIEAVTGIERDVLLHVRPLHTVSVARRMSWAARRRTTRVEDEAYCLMGIFGVRLPVIYGEGTQAFVRLQEEIMRRIPDQSLFSWGLMLPVDTTTPDRPLPALRRVPVDELRASKGAYLLASCPGDFQHSARFSPIPLDALFAKLGLTSSAPAICFPTSHGIQTTLPVLTVHFPSKDGPVEVQLAMLACEDSAGRLPALFVSSTGASWTHFASGYDGENGFMTSSDGIVVLLPSGARLEFSPRVEMRGISRSEWIRAARATAFPYSKQYPRIALLDPSAFENNLVSAALPVSVRSLCIPYQRLQAGSGLAIYGRRPAWMGKGFTGDCEIVLPSWTLQQFRKLGVTLDGLGIKKDGTRSKAARLSYRVRHHTIRLLHHATQSTVSITVFTCPAETRGPLHVSVEWAEPSHSLTESQKPLKGSCQELPQVGSGIPTECDGHHINAWEDGKKRHHGPAEDSPAVTLQFSVWDADDLSGVGLGSDFCGYYALSRLHTVLQHT</sequence>
<dbReference type="PANTHER" id="PTHR10622">
    <property type="entry name" value="HET DOMAIN-CONTAINING PROTEIN"/>
    <property type="match status" value="1"/>
</dbReference>
<dbReference type="Pfam" id="PF06985">
    <property type="entry name" value="HET"/>
    <property type="match status" value="1"/>
</dbReference>
<name>A0A1M2V6M7_TRAPU</name>
<evidence type="ECO:0000259" key="1">
    <source>
        <dbReference type="Pfam" id="PF06985"/>
    </source>
</evidence>
<dbReference type="AlphaFoldDB" id="A0A1M2V6M7"/>
<comment type="caution">
    <text evidence="3">The sequence shown here is derived from an EMBL/GenBank/DDBJ whole genome shotgun (WGS) entry which is preliminary data.</text>
</comment>
<evidence type="ECO:0000259" key="2">
    <source>
        <dbReference type="Pfam" id="PF26640"/>
    </source>
</evidence>
<gene>
    <name evidence="3" type="ORF">TRAPUB_6126</name>
</gene>
<keyword evidence="4" id="KW-1185">Reference proteome</keyword>
<dbReference type="InterPro" id="IPR058525">
    <property type="entry name" value="DUF8212"/>
</dbReference>
<evidence type="ECO:0000313" key="3">
    <source>
        <dbReference type="EMBL" id="OJT03259.1"/>
    </source>
</evidence>